<reference evidence="1" key="1">
    <citation type="submission" date="2020-09" db="EMBL/GenBank/DDBJ databases">
        <title>Desulfogranum mesoprofundum gen. nov., sp. nov., a novel mesophilic, sulfate-reducing chemolithoautotroph isolated from a deep-sea hydrothermal vent chimney in the Suiyo Seamount.</title>
        <authorList>
            <person name="Hashimoto Y."/>
            <person name="Nakagawa S."/>
        </authorList>
    </citation>
    <scope>NUCLEOTIDE SEQUENCE</scope>
    <source>
        <strain evidence="1">KT2</strain>
    </source>
</reference>
<sequence length="223" mass="25339">MKNIDNLTEKLQDIIEMGNKVLATETQGFQKQTFVDEQKFHDFRISGLSLLSRIFGDTSQHYTCFKSEVTIPGSSRTKRGISILTSAARELQGNWLETTRGNITSEILEEFMDIARTYIEKNAPAAAIILLAAVLEKHLRNLCLANGINIMNRQQSTPALKKPLQLTSDGYKKKLFDRTQNKKLLSWLELCDRISQDSTLTVSTEQADKMYKDIKRFLAATPY</sequence>
<protein>
    <recommendedName>
        <fullName evidence="3">DUF4145 domain-containing protein</fullName>
    </recommendedName>
</protein>
<accession>A0A8D5FDZ1</accession>
<gene>
    <name evidence="1" type="ORF">DGMP_02260</name>
</gene>
<dbReference type="RefSeq" id="WP_228855751.1">
    <property type="nucleotide sequence ID" value="NZ_AP024086.1"/>
</dbReference>
<organism evidence="1 2">
    <name type="scientific">Desulfomarina profundi</name>
    <dbReference type="NCBI Taxonomy" id="2772557"/>
    <lineage>
        <taxon>Bacteria</taxon>
        <taxon>Pseudomonadati</taxon>
        <taxon>Thermodesulfobacteriota</taxon>
        <taxon>Desulfobulbia</taxon>
        <taxon>Desulfobulbales</taxon>
        <taxon>Desulfobulbaceae</taxon>
        <taxon>Desulfomarina</taxon>
    </lineage>
</organism>
<dbReference type="AlphaFoldDB" id="A0A8D5FDZ1"/>
<proteinExistence type="predicted"/>
<evidence type="ECO:0000313" key="2">
    <source>
        <dbReference type="Proteomes" id="UP000826725"/>
    </source>
</evidence>
<dbReference type="KEGG" id="dbk:DGMP_02260"/>
<dbReference type="EMBL" id="AP024086">
    <property type="protein sequence ID" value="BCL59533.1"/>
    <property type="molecule type" value="Genomic_DNA"/>
</dbReference>
<name>A0A8D5FDZ1_9BACT</name>
<dbReference type="Proteomes" id="UP000826725">
    <property type="component" value="Chromosome"/>
</dbReference>
<keyword evidence="2" id="KW-1185">Reference proteome</keyword>
<evidence type="ECO:0008006" key="3">
    <source>
        <dbReference type="Google" id="ProtNLM"/>
    </source>
</evidence>
<evidence type="ECO:0000313" key="1">
    <source>
        <dbReference type="EMBL" id="BCL59533.1"/>
    </source>
</evidence>